<feature type="chain" id="PRO_5023044380" evidence="2">
    <location>
        <begin position="23"/>
        <end position="121"/>
    </location>
</feature>
<dbReference type="EMBL" id="VUKA01000002">
    <property type="protein sequence ID" value="KAA2213750.1"/>
    <property type="molecule type" value="Genomic_DNA"/>
</dbReference>
<feature type="signal peptide" evidence="2">
    <location>
        <begin position="1"/>
        <end position="22"/>
    </location>
</feature>
<reference evidence="3 4" key="1">
    <citation type="journal article" date="2015" name="Int. J. Syst. Evol. Microbiol.">
        <title>Roseomonas oryzae sp. nov., isolated from paddy rhizosphere soil.</title>
        <authorList>
            <person name="Ramaprasad E.V."/>
            <person name="Sasikala Ch."/>
            <person name="Ramana Ch.V."/>
        </authorList>
    </citation>
    <scope>NUCLEOTIDE SEQUENCE [LARGE SCALE GENOMIC DNA]</scope>
    <source>
        <strain evidence="3 4">KCTC 42542</strain>
    </source>
</reference>
<evidence type="ECO:0000256" key="1">
    <source>
        <dbReference type="SAM" id="MobiDB-lite"/>
    </source>
</evidence>
<name>A0A5B2TIX9_9PROT</name>
<evidence type="ECO:0000256" key="2">
    <source>
        <dbReference type="SAM" id="SignalP"/>
    </source>
</evidence>
<feature type="region of interest" description="Disordered" evidence="1">
    <location>
        <begin position="20"/>
        <end position="84"/>
    </location>
</feature>
<gene>
    <name evidence="3" type="ORF">F0Q34_06690</name>
</gene>
<sequence length="121" mass="12577">MRKWLMLGVGAAWLGAAGLAAAQPAPSTAPPPAPPAAEAGRPGPGERPDGPPHGAGPRDGMRGMHGMMHGRHRPPAPPLGSSFTFRRGDTEVRVRCSDKEPVQACVNAANALFDKFNATPR</sequence>
<keyword evidence="2" id="KW-0732">Signal</keyword>
<evidence type="ECO:0000313" key="3">
    <source>
        <dbReference type="EMBL" id="KAA2213750.1"/>
    </source>
</evidence>
<dbReference type="AlphaFoldDB" id="A0A5B2TIX9"/>
<evidence type="ECO:0000313" key="4">
    <source>
        <dbReference type="Proteomes" id="UP000322110"/>
    </source>
</evidence>
<dbReference type="RefSeq" id="WP_149811407.1">
    <property type="nucleotide sequence ID" value="NZ_VUKA01000002.1"/>
</dbReference>
<keyword evidence="4" id="KW-1185">Reference proteome</keyword>
<protein>
    <submittedName>
        <fullName evidence="3">Uncharacterized protein</fullName>
    </submittedName>
</protein>
<dbReference type="OrthoDB" id="8005858at2"/>
<proteinExistence type="predicted"/>
<organism evidence="3 4">
    <name type="scientific">Teichococcus oryzae</name>
    <dbReference type="NCBI Taxonomy" id="1608942"/>
    <lineage>
        <taxon>Bacteria</taxon>
        <taxon>Pseudomonadati</taxon>
        <taxon>Pseudomonadota</taxon>
        <taxon>Alphaproteobacteria</taxon>
        <taxon>Acetobacterales</taxon>
        <taxon>Roseomonadaceae</taxon>
        <taxon>Roseomonas</taxon>
    </lineage>
</organism>
<comment type="caution">
    <text evidence="3">The sequence shown here is derived from an EMBL/GenBank/DDBJ whole genome shotgun (WGS) entry which is preliminary data.</text>
</comment>
<accession>A0A5B2TIX9</accession>
<dbReference type="Proteomes" id="UP000322110">
    <property type="component" value="Unassembled WGS sequence"/>
</dbReference>